<feature type="compositionally biased region" description="Pro residues" evidence="1">
    <location>
        <begin position="355"/>
        <end position="371"/>
    </location>
</feature>
<feature type="region of interest" description="Disordered" evidence="1">
    <location>
        <begin position="339"/>
        <end position="426"/>
    </location>
</feature>
<gene>
    <name evidence="2" type="ORF">FHR36_001714</name>
</gene>
<sequence>MTTSSGDGTQPGPDLVKTVPLPGPGDRAGAERTGEPPVPADPFELPPPAATAAAPVVPPMPAMPPTAPAGPGAVLSAAPPAAGPGGASGVPSTGWTSVMPAITLPPGGQPSAEPVPPRGIGNGLRGRILVVEGGYAGGRRPWARGGSAHTHVLSEMMAGVAPQVLLSADAVDAVHLPGGADPQTVLAHLRAAARHPGPVLVHLGGHLVVDRRGGQLYLSLRDAKPSESLPWSALAAELRHRPAELDTLVIADLSADHAMWPQLQAMGPGLAEGVPMWAVVTPDPDQLGTFTRALIEALHRGRPGAEALLAPEQLQPQVHSVLRPDSMVVVAHPADRPYFRNTSRQIGGGPDAAHPEPPQAARPTRPAPVPAPSAAEPRVELGKGRISPTWTPRGMVSLRKPGVPPTPARPPRPVSLLKGRPAQPDAAATVDLAKPADGGGAERVDLAKPSAAVDPDLAATLDLADRDSAPAATLDLADPDSALAATLDLAEHGAGPAARVELGKRDGGAPSEPAEAATVDLAERDSALAATLDLADRDSALAATLDLADHDGALAATVDLAKPDGALAATVDLGKPAPAPEAETATAAAEEPPTDYREAIGRIVRCADAGEHDTAAELALALEEQAVAAHGPAAPSALQARQVRAHVSRLAGRPALAAELYREVALTLLRTEGAGHPETQQAATNAEACWRAIPDPAEAIRIAPDIIELRAHLPGPDGRKLRAAERYLMQLAEAKAKA</sequence>
<name>A0ABT1ITX6_9ACTN</name>
<comment type="caution">
    <text evidence="2">The sequence shown here is derived from an EMBL/GenBank/DDBJ whole genome shotgun (WGS) entry which is preliminary data.</text>
</comment>
<feature type="compositionally biased region" description="Pro residues" evidence="1">
    <location>
        <begin position="402"/>
        <end position="413"/>
    </location>
</feature>
<evidence type="ECO:0000256" key="1">
    <source>
        <dbReference type="SAM" id="MobiDB-lite"/>
    </source>
</evidence>
<evidence type="ECO:0008006" key="4">
    <source>
        <dbReference type="Google" id="ProtNLM"/>
    </source>
</evidence>
<accession>A0ABT1ITX6</accession>
<evidence type="ECO:0000313" key="3">
    <source>
        <dbReference type="Proteomes" id="UP001206483"/>
    </source>
</evidence>
<dbReference type="EMBL" id="JAMZDX010000002">
    <property type="protein sequence ID" value="MCP2308590.1"/>
    <property type="molecule type" value="Genomic_DNA"/>
</dbReference>
<reference evidence="2 3" key="1">
    <citation type="submission" date="2022-06" db="EMBL/GenBank/DDBJ databases">
        <title>Sequencing the genomes of 1000 actinobacteria strains.</title>
        <authorList>
            <person name="Klenk H.-P."/>
        </authorList>
    </citation>
    <scope>NUCLEOTIDE SEQUENCE [LARGE SCALE GENOMIC DNA]</scope>
    <source>
        <strain evidence="2 3">DSM 41656</strain>
    </source>
</reference>
<dbReference type="Proteomes" id="UP001206483">
    <property type="component" value="Unassembled WGS sequence"/>
</dbReference>
<feature type="compositionally biased region" description="Pro residues" evidence="1">
    <location>
        <begin position="36"/>
        <end position="49"/>
    </location>
</feature>
<protein>
    <recommendedName>
        <fullName evidence="4">Tetratricopeptide repeat protein</fullName>
    </recommendedName>
</protein>
<dbReference type="Gene3D" id="1.25.40.10">
    <property type="entry name" value="Tetratricopeptide repeat domain"/>
    <property type="match status" value="1"/>
</dbReference>
<proteinExistence type="predicted"/>
<evidence type="ECO:0000313" key="2">
    <source>
        <dbReference type="EMBL" id="MCP2308590.1"/>
    </source>
</evidence>
<dbReference type="RefSeq" id="WP_253795354.1">
    <property type="nucleotide sequence ID" value="NZ_BAAAUB010000100.1"/>
</dbReference>
<keyword evidence="3" id="KW-1185">Reference proteome</keyword>
<feature type="region of interest" description="Disordered" evidence="1">
    <location>
        <begin position="1"/>
        <end position="57"/>
    </location>
</feature>
<dbReference type="InterPro" id="IPR011990">
    <property type="entry name" value="TPR-like_helical_dom_sf"/>
</dbReference>
<organism evidence="2 3">
    <name type="scientific">Kitasatospora paracochleata</name>
    <dbReference type="NCBI Taxonomy" id="58354"/>
    <lineage>
        <taxon>Bacteria</taxon>
        <taxon>Bacillati</taxon>
        <taxon>Actinomycetota</taxon>
        <taxon>Actinomycetes</taxon>
        <taxon>Kitasatosporales</taxon>
        <taxon>Streptomycetaceae</taxon>
        <taxon>Kitasatospora</taxon>
    </lineage>
</organism>